<accession>A0A6L2JSR9</accession>
<dbReference type="Pfam" id="PF25597">
    <property type="entry name" value="SH3_retrovirus"/>
    <property type="match status" value="1"/>
</dbReference>
<organism evidence="5">
    <name type="scientific">Tanacetum cinerariifolium</name>
    <name type="common">Dalmatian daisy</name>
    <name type="synonym">Chrysanthemum cinerariifolium</name>
    <dbReference type="NCBI Taxonomy" id="118510"/>
    <lineage>
        <taxon>Eukaryota</taxon>
        <taxon>Viridiplantae</taxon>
        <taxon>Streptophyta</taxon>
        <taxon>Embryophyta</taxon>
        <taxon>Tracheophyta</taxon>
        <taxon>Spermatophyta</taxon>
        <taxon>Magnoliopsida</taxon>
        <taxon>eudicotyledons</taxon>
        <taxon>Gunneridae</taxon>
        <taxon>Pentapetalae</taxon>
        <taxon>asterids</taxon>
        <taxon>campanulids</taxon>
        <taxon>Asterales</taxon>
        <taxon>Asteraceae</taxon>
        <taxon>Asteroideae</taxon>
        <taxon>Anthemideae</taxon>
        <taxon>Anthemidinae</taxon>
        <taxon>Tanacetum</taxon>
    </lineage>
</organism>
<evidence type="ECO:0000313" key="5">
    <source>
        <dbReference type="EMBL" id="GEU39810.1"/>
    </source>
</evidence>
<dbReference type="Pfam" id="PF08284">
    <property type="entry name" value="RVP_2"/>
    <property type="match status" value="1"/>
</dbReference>
<dbReference type="GO" id="GO:0015074">
    <property type="term" value="P:DNA integration"/>
    <property type="evidence" value="ECO:0007669"/>
    <property type="project" value="InterPro"/>
</dbReference>
<dbReference type="PANTHER" id="PTHR42648:SF32">
    <property type="entry name" value="RIBONUCLEASE H-LIKE DOMAIN, GAG-PRE-INTEGRASE DOMAIN PROTEIN-RELATED"/>
    <property type="match status" value="1"/>
</dbReference>
<keyword evidence="1" id="KW-0378">Hydrolase</keyword>
<dbReference type="InterPro" id="IPR036397">
    <property type="entry name" value="RNaseH_sf"/>
</dbReference>
<sequence length="1722" mass="194939">MAIDRVGWDWSFMANEQEDHALVADEEAPIEFGLMAKTSTECEVFDNSLSSKNCKKNTESLNSKITNLTDKLSDSKNMLFHYKAGFVLDRNPSVPETKDSPSTISSKPFIKFVKAADPPTVAKSEKNKTVRKPSVKYAEQYRKPTKRSNGSSQNSIDDKGYWDSGCSRHMTGNISYLPDYEPFDRGYVSFGQGGCKITGKGTIKIGKLEFENMYFLKDLKFTRTFFLKTKDETSGILRKFITEIKNLKDLKVKIIRCDNGGEFRNKEMNDFCLRKWIKREFSNARTPQQNGVAERRNSTLIEAARTMLADAKLPVTFWAEAVNTACYVQNRVLVNKSHNKTPYELFNGRTPAIGFLKPFGCHVMILNTLDHLGKFEAKGDEGYFIGYSMSSKAFRVFNKITKRVEENLHVDFLENKAIEKGAGLNWLFDIDSLTKSMNYVPVVVAGTNSTNLSGTKDAASQEVKKDVSSLRYIALPNWVHDALLESSLSQPQDDCMETVIPTVSSPVPTACFTDSQEPSSDTRLISKRVANQVETPSLDNILTLTNRFEDILGVTTNSVDSDGVEADVSNMETTITASPTPTLRIHKDHPKSQIIGPVDTPIQTKHKSKELCREFEALMHEKIQMSAMDVRSSNTPMDKENPWGKEGTRKDVDLHLYRSMIRSLMYLTASRPDIMFTVCACARHQVTPTECHLHAVKRIFRYLKGHPKLVLWYPKESPFDYGGATQDRKSTTGGCQFLGRRLISWLSMLCKALSKEISSSILLLLIPLFWSTARIETTEEGTKILATIDGKLRTVSESSIWRNLKINDEAGINSLPNTKLFENLQLMGYNILPNQKFTFQKGQFSHQWNYLIHTIMQCLSPKSTGFNEFSSNISTALVCLATNRVYNFSKMIVDESTPHARRKGKETMVESETPKKKKVQEQIDIQLAKDLEEEMIRDTQRMKEQIAQDAEFARIHAEEELQMLIDRLDRKNETVAKYLQEYNQFAAELPIKRRIELISDLVKYQDNYAKVLKYLTQQRKPLTRKQQREFYTSVQRNQAGWKAKHFKGMTLEEIKEKFDLIIRLGGSSASYQFFVDMLKHFDREDLNQLWGLVKETLSIRPATKGKLYDSCGVHHVSSKDQDIFMLIEKDYPLRKGLAIVMISYKLQVENYSQMANDLIIKIYKIANSLRQQGIPTGSDEFPLPEQLPTTNEDKFLLLIQSDATARSSSYTVPTANETGHATSVSRHPTHSSEEEPTMHLKSKHKVSSFRTASVPTPTPAPIVALLQDPNVATGTFSLNDYFTTVLFDFGVDYSFISTRLLPLINAKPSAINPGYEIEIANGLKIETNNIFRGSSLNIEGFKAKIICHEKIVQILLSSGRILEVHKEHMEGRLKQLKTLKADRLEDIPVSIDERALHKREYDNMVNERQMQTTEGKESMIPAADKGMMHMLMMQISDPYMMKSQWLRQQSHFLNEKHNEDQVKNDIDVSETINIELEHKVAKLLKENKTLKKHYKELYDSIKSTRAKIIEQTTSLIAQNAEFKAQLLEKLFATAALKNKLRKLKRASVDTTFAKPSILGKPIVHPPRNQTVVRQPTALKSERHKFSKPWFTRQATCATSDRISATPPQPPITDPPSSPPSPSSLPSPSPPPRLSRTTSFTPSSSPCHVTISNQPHQKGASGLSQAPKGALGFIVAPRGAFGLFSTHKGALGLTGSPPRVRLNFCHQQRMRLVPLGTNRLRLF</sequence>
<dbReference type="InterPro" id="IPR001584">
    <property type="entry name" value="Integrase_cat-core"/>
</dbReference>
<feature type="compositionally biased region" description="Pro residues" evidence="3">
    <location>
        <begin position="1606"/>
        <end position="1632"/>
    </location>
</feature>
<dbReference type="Pfam" id="PF22936">
    <property type="entry name" value="Pol_BBD"/>
    <property type="match status" value="1"/>
</dbReference>
<comment type="caution">
    <text evidence="5">The sequence shown here is derived from an EMBL/GenBank/DDBJ whole genome shotgun (WGS) entry which is preliminary data.</text>
</comment>
<feature type="region of interest" description="Disordered" evidence="3">
    <location>
        <begin position="120"/>
        <end position="159"/>
    </location>
</feature>
<protein>
    <recommendedName>
        <fullName evidence="4">Integrase catalytic domain-containing protein</fullName>
    </recommendedName>
</protein>
<evidence type="ECO:0000256" key="3">
    <source>
        <dbReference type="SAM" id="MobiDB-lite"/>
    </source>
</evidence>
<dbReference type="GO" id="GO:0008233">
    <property type="term" value="F:peptidase activity"/>
    <property type="evidence" value="ECO:0007669"/>
    <property type="project" value="UniProtKB-KW"/>
</dbReference>
<evidence type="ECO:0000256" key="2">
    <source>
        <dbReference type="SAM" id="Coils"/>
    </source>
</evidence>
<dbReference type="Gene3D" id="3.30.420.10">
    <property type="entry name" value="Ribonuclease H-like superfamily/Ribonuclease H"/>
    <property type="match status" value="1"/>
</dbReference>
<evidence type="ECO:0000256" key="1">
    <source>
        <dbReference type="ARBA" id="ARBA00022670"/>
    </source>
</evidence>
<dbReference type="InterPro" id="IPR039537">
    <property type="entry name" value="Retrotran_Ty1/copia-like"/>
</dbReference>
<dbReference type="InterPro" id="IPR057670">
    <property type="entry name" value="SH3_retrovirus"/>
</dbReference>
<dbReference type="EMBL" id="BKCJ010001220">
    <property type="protein sequence ID" value="GEU39810.1"/>
    <property type="molecule type" value="Genomic_DNA"/>
</dbReference>
<reference evidence="5" key="1">
    <citation type="journal article" date="2019" name="Sci. Rep.">
        <title>Draft genome of Tanacetum cinerariifolium, the natural source of mosquito coil.</title>
        <authorList>
            <person name="Yamashiro T."/>
            <person name="Shiraishi A."/>
            <person name="Satake H."/>
            <person name="Nakayama K."/>
        </authorList>
    </citation>
    <scope>NUCLEOTIDE SEQUENCE</scope>
</reference>
<dbReference type="InterPro" id="IPR012337">
    <property type="entry name" value="RNaseH-like_sf"/>
</dbReference>
<feature type="coiled-coil region" evidence="2">
    <location>
        <begin position="928"/>
        <end position="988"/>
    </location>
</feature>
<feature type="compositionally biased region" description="Low complexity" evidence="3">
    <location>
        <begin position="1633"/>
        <end position="1645"/>
    </location>
</feature>
<feature type="region of interest" description="Disordered" evidence="3">
    <location>
        <begin position="1596"/>
        <end position="1664"/>
    </location>
</feature>
<keyword evidence="1" id="KW-0645">Protease</keyword>
<dbReference type="PANTHER" id="PTHR42648">
    <property type="entry name" value="TRANSPOSASE, PUTATIVE-RELATED"/>
    <property type="match status" value="1"/>
</dbReference>
<dbReference type="GO" id="GO:0003676">
    <property type="term" value="F:nucleic acid binding"/>
    <property type="evidence" value="ECO:0007669"/>
    <property type="project" value="InterPro"/>
</dbReference>
<dbReference type="SUPFAM" id="SSF53098">
    <property type="entry name" value="Ribonuclease H-like"/>
    <property type="match status" value="1"/>
</dbReference>
<proteinExistence type="predicted"/>
<gene>
    <name evidence="5" type="ORF">Tci_011788</name>
</gene>
<keyword evidence="2" id="KW-0175">Coiled coil</keyword>
<dbReference type="InterPro" id="IPR054722">
    <property type="entry name" value="PolX-like_BBD"/>
</dbReference>
<evidence type="ECO:0000259" key="4">
    <source>
        <dbReference type="PROSITE" id="PS50994"/>
    </source>
</evidence>
<feature type="region of interest" description="Disordered" evidence="3">
    <location>
        <begin position="1209"/>
        <end position="1240"/>
    </location>
</feature>
<feature type="compositionally biased region" description="Polar residues" evidence="3">
    <location>
        <begin position="1209"/>
        <end position="1226"/>
    </location>
</feature>
<dbReference type="PROSITE" id="PS50994">
    <property type="entry name" value="INTEGRASE"/>
    <property type="match status" value="1"/>
</dbReference>
<name>A0A6L2JSR9_TANCI</name>
<feature type="domain" description="Integrase catalytic" evidence="4">
    <location>
        <begin position="178"/>
        <end position="350"/>
    </location>
</feature>
<dbReference type="GO" id="GO:0006508">
    <property type="term" value="P:proteolysis"/>
    <property type="evidence" value="ECO:0007669"/>
    <property type="project" value="UniProtKB-KW"/>
</dbReference>